<feature type="transmembrane region" description="Helical" evidence="7">
    <location>
        <begin position="247"/>
        <end position="269"/>
    </location>
</feature>
<keyword evidence="2" id="KW-1003">Cell membrane</keyword>
<evidence type="ECO:0000313" key="8">
    <source>
        <dbReference type="EMBL" id="MCQ8240473.1"/>
    </source>
</evidence>
<evidence type="ECO:0000256" key="1">
    <source>
        <dbReference type="ARBA" id="ARBA00004651"/>
    </source>
</evidence>
<feature type="transmembrane region" description="Helical" evidence="7">
    <location>
        <begin position="106"/>
        <end position="124"/>
    </location>
</feature>
<comment type="subcellular location">
    <subcellularLocation>
        <location evidence="1">Cell membrane</location>
        <topology evidence="1">Multi-pass membrane protein</topology>
    </subcellularLocation>
</comment>
<feature type="transmembrane region" description="Helical" evidence="7">
    <location>
        <begin position="164"/>
        <end position="182"/>
    </location>
</feature>
<keyword evidence="3" id="KW-0808">Transferase</keyword>
<evidence type="ECO:0000256" key="2">
    <source>
        <dbReference type="ARBA" id="ARBA00022475"/>
    </source>
</evidence>
<feature type="transmembrane region" description="Helical" evidence="7">
    <location>
        <begin position="130"/>
        <end position="152"/>
    </location>
</feature>
<feature type="transmembrane region" description="Helical" evidence="7">
    <location>
        <begin position="47"/>
        <end position="67"/>
    </location>
</feature>
<keyword evidence="6 7" id="KW-0472">Membrane</keyword>
<dbReference type="RefSeq" id="WP_422919189.1">
    <property type="nucleotide sequence ID" value="NZ_JAMZEJ010000003.1"/>
</dbReference>
<feature type="transmembrane region" description="Helical" evidence="7">
    <location>
        <begin position="218"/>
        <end position="235"/>
    </location>
</feature>
<gene>
    <name evidence="8" type="ORF">NFI88_06395</name>
</gene>
<dbReference type="PANTHER" id="PTHR22926">
    <property type="entry name" value="PHOSPHO-N-ACETYLMURAMOYL-PENTAPEPTIDE-TRANSFERASE"/>
    <property type="match status" value="1"/>
</dbReference>
<dbReference type="EMBL" id="JAMZEJ010000003">
    <property type="protein sequence ID" value="MCQ8240473.1"/>
    <property type="molecule type" value="Genomic_DNA"/>
</dbReference>
<keyword evidence="9" id="KW-1185">Reference proteome</keyword>
<organism evidence="8 9">
    <name type="scientific">Rhizosaccharibacter radicis</name>
    <dbReference type="NCBI Taxonomy" id="2782605"/>
    <lineage>
        <taxon>Bacteria</taxon>
        <taxon>Pseudomonadati</taxon>
        <taxon>Pseudomonadota</taxon>
        <taxon>Alphaproteobacteria</taxon>
        <taxon>Acetobacterales</taxon>
        <taxon>Acetobacteraceae</taxon>
        <taxon>Rhizosaccharibacter</taxon>
    </lineage>
</organism>
<comment type="caution">
    <text evidence="8">The sequence shown here is derived from an EMBL/GenBank/DDBJ whole genome shotgun (WGS) entry which is preliminary data.</text>
</comment>
<dbReference type="PANTHER" id="PTHR22926:SF3">
    <property type="entry name" value="UNDECAPRENYL-PHOSPHATE ALPHA-N-ACETYLGLUCOSAMINYL 1-PHOSPHATE TRANSFERASE"/>
    <property type="match status" value="1"/>
</dbReference>
<evidence type="ECO:0000256" key="7">
    <source>
        <dbReference type="SAM" id="Phobius"/>
    </source>
</evidence>
<evidence type="ECO:0000256" key="3">
    <source>
        <dbReference type="ARBA" id="ARBA00022679"/>
    </source>
</evidence>
<keyword evidence="4 7" id="KW-0812">Transmembrane</keyword>
<evidence type="ECO:0000256" key="4">
    <source>
        <dbReference type="ARBA" id="ARBA00022692"/>
    </source>
</evidence>
<feature type="transmembrane region" description="Helical" evidence="7">
    <location>
        <begin position="73"/>
        <end position="94"/>
    </location>
</feature>
<reference evidence="8 9" key="1">
    <citation type="submission" date="2022-06" db="EMBL/GenBank/DDBJ databases">
        <title>Rhizosaccharibacter gen. nov. sp. nov. KSS12, endophytic bacteria isolated from sugarcane.</title>
        <authorList>
            <person name="Pitiwittayakul N."/>
        </authorList>
    </citation>
    <scope>NUCLEOTIDE SEQUENCE [LARGE SCALE GENOMIC DNA]</scope>
    <source>
        <strain evidence="8 9">KSS12</strain>
    </source>
</reference>
<dbReference type="InterPro" id="IPR000715">
    <property type="entry name" value="Glycosyl_transferase_4"/>
</dbReference>
<dbReference type="Pfam" id="PF00953">
    <property type="entry name" value="Glycos_transf_4"/>
    <property type="match status" value="1"/>
</dbReference>
<keyword evidence="5 7" id="KW-1133">Transmembrane helix</keyword>
<protein>
    <submittedName>
        <fullName evidence="8">Uncharacterized protein</fullName>
    </submittedName>
</protein>
<feature type="transmembrane region" description="Helical" evidence="7">
    <location>
        <begin position="6"/>
        <end position="26"/>
    </location>
</feature>
<proteinExistence type="predicted"/>
<evidence type="ECO:0000256" key="5">
    <source>
        <dbReference type="ARBA" id="ARBA00022989"/>
    </source>
</evidence>
<evidence type="ECO:0000256" key="6">
    <source>
        <dbReference type="ARBA" id="ARBA00023136"/>
    </source>
</evidence>
<feature type="transmembrane region" description="Helical" evidence="7">
    <location>
        <begin position="321"/>
        <end position="340"/>
    </location>
</feature>
<feature type="transmembrane region" description="Helical" evidence="7">
    <location>
        <begin position="188"/>
        <end position="206"/>
    </location>
</feature>
<dbReference type="Proteomes" id="UP001524547">
    <property type="component" value="Unassembled WGS sequence"/>
</dbReference>
<name>A0ABT1VVW1_9PROT</name>
<evidence type="ECO:0000313" key="9">
    <source>
        <dbReference type="Proteomes" id="UP001524547"/>
    </source>
</evidence>
<feature type="transmembrane region" description="Helical" evidence="7">
    <location>
        <begin position="290"/>
        <end position="309"/>
    </location>
</feature>
<accession>A0ABT1VVW1</accession>
<sequence>MTAPAAIAIVGLLAAMVSALSVWRMIRVGVLDIPGHRSSHERPVPKGGGVGVLAAMVLCAVLLPAWPGAEREWPILSLLLLVVAALLLGAVSWADDLWQFRFAPKLAAQGGAALMAVVAGAWFVPDPLSAIVPAPVAAAMAVLAALFWMVFVTNAMNFIDGLNGLASGTGLVAALGALFLALTRHDGLVATLSLGLAAGFAGFLPFNYPRARIFMGDVGSQSGGLLLAALAPLMGRYAGAAHPFDALLVPMMLAGILWDVGFTLCRRLVAGERVTEAHRGHLYQVASRCGVPRPAVAAIHWMFAIWGAVGWRLLAGGTANAAIAAALLVPQIAWTLFVWAKAGRTGLRHWS</sequence>